<comment type="pathway">
    <text evidence="1 6">Cell wall biogenesis; peptidoglycan biosynthesis.</text>
</comment>
<keyword evidence="9" id="KW-1185">Reference proteome</keyword>
<dbReference type="GO" id="GO:0016740">
    <property type="term" value="F:transferase activity"/>
    <property type="evidence" value="ECO:0007669"/>
    <property type="project" value="UniProtKB-KW"/>
</dbReference>
<dbReference type="Gene3D" id="2.40.440.10">
    <property type="entry name" value="L,D-transpeptidase catalytic domain-like"/>
    <property type="match status" value="1"/>
</dbReference>
<keyword evidence="2" id="KW-0808">Transferase</keyword>
<dbReference type="UniPathway" id="UPA00219"/>
<feature type="active site" description="Proton donor/acceptor" evidence="6">
    <location>
        <position position="233"/>
    </location>
</feature>
<dbReference type="SUPFAM" id="SSF141523">
    <property type="entry name" value="L,D-transpeptidase catalytic domain-like"/>
    <property type="match status" value="1"/>
</dbReference>
<evidence type="ECO:0000256" key="6">
    <source>
        <dbReference type="PROSITE-ProRule" id="PRU01373"/>
    </source>
</evidence>
<evidence type="ECO:0000313" key="9">
    <source>
        <dbReference type="Proteomes" id="UP000008229"/>
    </source>
</evidence>
<dbReference type="HOGENOM" id="CLU_073013_1_0_11"/>
<protein>
    <submittedName>
        <fullName evidence="8">ErfK/YbiS/YcfS/YnhG family protein</fullName>
    </submittedName>
</protein>
<dbReference type="PROSITE" id="PS52029">
    <property type="entry name" value="LD_TPASE"/>
    <property type="match status" value="1"/>
</dbReference>
<evidence type="ECO:0000256" key="2">
    <source>
        <dbReference type="ARBA" id="ARBA00022679"/>
    </source>
</evidence>
<sequence length="274" mass="28685" precursor="true">MRARPSLRRAAGAVAVVLVAVVVGLALGGALSGGGDGDGARVQGGDLAALAHAAPAAGGSTDFSPGAARSDPARGVAIVARGRSSSVAVYARPGGPQLRRVQRRTVDGARLPVVFSVLERRGGWLKVELPVRPNKGRGWVRARDVRLARTPYRIEIRLRDHRLVVFAHDRPALRAPIAVGRAVSPTPTGRYFVADLLRPPNPTGFYGPYALGLSAYSPVYTRFAGGDGQVGIHGTNTPRVLGSDVSHGCIRVSNATVTRLATLVPLGTPVRIRT</sequence>
<evidence type="ECO:0000256" key="5">
    <source>
        <dbReference type="ARBA" id="ARBA00023316"/>
    </source>
</evidence>
<accession>D3F6U9</accession>
<proteinExistence type="predicted"/>
<evidence type="ECO:0000256" key="3">
    <source>
        <dbReference type="ARBA" id="ARBA00022960"/>
    </source>
</evidence>
<evidence type="ECO:0000313" key="8">
    <source>
        <dbReference type="EMBL" id="ADB52747.1"/>
    </source>
</evidence>
<reference evidence="9" key="2">
    <citation type="submission" date="2010-01" db="EMBL/GenBank/DDBJ databases">
        <title>The complete genome of Conexibacter woesei DSM 14684.</title>
        <authorList>
            <consortium name="US DOE Joint Genome Institute (JGI-PGF)"/>
            <person name="Lucas S."/>
            <person name="Copeland A."/>
            <person name="Lapidus A."/>
            <person name="Glavina del Rio T."/>
            <person name="Dalin E."/>
            <person name="Tice H."/>
            <person name="Bruce D."/>
            <person name="Goodwin L."/>
            <person name="Pitluck S."/>
            <person name="Kyrpides N."/>
            <person name="Mavromatis K."/>
            <person name="Ivanova N."/>
            <person name="Mikhailova N."/>
            <person name="Chertkov O."/>
            <person name="Brettin T."/>
            <person name="Detter J.C."/>
            <person name="Han C."/>
            <person name="Larimer F."/>
            <person name="Land M."/>
            <person name="Hauser L."/>
            <person name="Markowitz V."/>
            <person name="Cheng J.-F."/>
            <person name="Hugenholtz P."/>
            <person name="Woyke T."/>
            <person name="Wu D."/>
            <person name="Pukall R."/>
            <person name="Steenblock K."/>
            <person name="Schneider S."/>
            <person name="Klenk H.-P."/>
            <person name="Eisen J.A."/>
        </authorList>
    </citation>
    <scope>NUCLEOTIDE SEQUENCE [LARGE SCALE GENOMIC DNA]</scope>
    <source>
        <strain evidence="9">DSM 14684 / CIP 108061 / JCM 11494 / NBRC 100937 / ID131577</strain>
    </source>
</reference>
<dbReference type="PANTHER" id="PTHR30582:SF2">
    <property type="entry name" value="L,D-TRANSPEPTIDASE YCIB-RELATED"/>
    <property type="match status" value="1"/>
</dbReference>
<feature type="domain" description="L,D-TPase catalytic" evidence="7">
    <location>
        <begin position="152"/>
        <end position="273"/>
    </location>
</feature>
<dbReference type="GO" id="GO:0008360">
    <property type="term" value="P:regulation of cell shape"/>
    <property type="evidence" value="ECO:0007669"/>
    <property type="project" value="UniProtKB-UniRule"/>
</dbReference>
<evidence type="ECO:0000259" key="7">
    <source>
        <dbReference type="PROSITE" id="PS52029"/>
    </source>
</evidence>
<dbReference type="EMBL" id="CP001854">
    <property type="protein sequence ID" value="ADB52747.1"/>
    <property type="molecule type" value="Genomic_DNA"/>
</dbReference>
<dbReference type="KEGG" id="cwo:Cwoe_4333"/>
<dbReference type="PANTHER" id="PTHR30582">
    <property type="entry name" value="L,D-TRANSPEPTIDASE"/>
    <property type="match status" value="1"/>
</dbReference>
<dbReference type="Pfam" id="PF03734">
    <property type="entry name" value="YkuD"/>
    <property type="match status" value="1"/>
</dbReference>
<dbReference type="STRING" id="469383.Cwoe_4333"/>
<gene>
    <name evidence="8" type="ordered locus">Cwoe_4333</name>
</gene>
<dbReference type="AlphaFoldDB" id="D3F6U9"/>
<feature type="active site" description="Nucleophile" evidence="6">
    <location>
        <position position="249"/>
    </location>
</feature>
<dbReference type="eggNOG" id="COG1376">
    <property type="taxonomic scope" value="Bacteria"/>
</dbReference>
<dbReference type="RefSeq" id="WP_012935798.1">
    <property type="nucleotide sequence ID" value="NC_013739.1"/>
</dbReference>
<organism evidence="8 9">
    <name type="scientific">Conexibacter woesei (strain DSM 14684 / CCUG 47730 / CIP 108061 / JCM 11494 / NBRC 100937 / ID131577)</name>
    <dbReference type="NCBI Taxonomy" id="469383"/>
    <lineage>
        <taxon>Bacteria</taxon>
        <taxon>Bacillati</taxon>
        <taxon>Actinomycetota</taxon>
        <taxon>Thermoleophilia</taxon>
        <taxon>Solirubrobacterales</taxon>
        <taxon>Conexibacteraceae</taxon>
        <taxon>Conexibacter</taxon>
    </lineage>
</organism>
<dbReference type="InterPro" id="IPR050979">
    <property type="entry name" value="LD-transpeptidase"/>
</dbReference>
<dbReference type="Proteomes" id="UP000008229">
    <property type="component" value="Chromosome"/>
</dbReference>
<dbReference type="GO" id="GO:0071555">
    <property type="term" value="P:cell wall organization"/>
    <property type="evidence" value="ECO:0007669"/>
    <property type="project" value="UniProtKB-UniRule"/>
</dbReference>
<dbReference type="GO" id="GO:0005576">
    <property type="term" value="C:extracellular region"/>
    <property type="evidence" value="ECO:0007669"/>
    <property type="project" value="TreeGrafter"/>
</dbReference>
<keyword evidence="5 6" id="KW-0961">Cell wall biogenesis/degradation</keyword>
<dbReference type="GO" id="GO:0071972">
    <property type="term" value="F:peptidoglycan L,D-transpeptidase activity"/>
    <property type="evidence" value="ECO:0007669"/>
    <property type="project" value="TreeGrafter"/>
</dbReference>
<reference evidence="8 9" key="1">
    <citation type="journal article" date="2010" name="Stand. Genomic Sci.">
        <title>Complete genome sequence of Conexibacter woesei type strain (ID131577).</title>
        <authorList>
            <person name="Pukall R."/>
            <person name="Lapidus A."/>
            <person name="Glavina Del Rio T."/>
            <person name="Copeland A."/>
            <person name="Tice H."/>
            <person name="Cheng J.-F."/>
            <person name="Lucas S."/>
            <person name="Chen F."/>
            <person name="Nolan M."/>
            <person name="Bruce D."/>
            <person name="Goodwin L."/>
            <person name="Pitluck S."/>
            <person name="Mavromatis K."/>
            <person name="Ivanova N."/>
            <person name="Ovchinnikova G."/>
            <person name="Pati A."/>
            <person name="Chen A."/>
            <person name="Palaniappan K."/>
            <person name="Land M."/>
            <person name="Hauser L."/>
            <person name="Chang Y.-J."/>
            <person name="Jeffries C.D."/>
            <person name="Chain P."/>
            <person name="Meincke L."/>
            <person name="Sims D."/>
            <person name="Brettin T."/>
            <person name="Detter J.C."/>
            <person name="Rohde M."/>
            <person name="Goeker M."/>
            <person name="Bristow J."/>
            <person name="Eisen J.A."/>
            <person name="Markowitz V."/>
            <person name="Kyrpides N.C."/>
            <person name="Klenk H.-P."/>
            <person name="Hugenholtz P."/>
        </authorList>
    </citation>
    <scope>NUCLEOTIDE SEQUENCE [LARGE SCALE GENOMIC DNA]</scope>
    <source>
        <strain evidence="9">DSM 14684 / CIP 108061 / JCM 11494 / NBRC 100937 / ID131577</strain>
    </source>
</reference>
<dbReference type="OrthoDB" id="5243103at2"/>
<dbReference type="GO" id="GO:0018104">
    <property type="term" value="P:peptidoglycan-protein cross-linking"/>
    <property type="evidence" value="ECO:0007669"/>
    <property type="project" value="TreeGrafter"/>
</dbReference>
<dbReference type="InterPro" id="IPR038063">
    <property type="entry name" value="Transpep_catalytic_dom"/>
</dbReference>
<keyword evidence="3 6" id="KW-0133">Cell shape</keyword>
<keyword evidence="4 6" id="KW-0573">Peptidoglycan synthesis</keyword>
<name>D3F6U9_CONWI</name>
<dbReference type="CDD" id="cd16913">
    <property type="entry name" value="YkuD_like"/>
    <property type="match status" value="1"/>
</dbReference>
<evidence type="ECO:0000256" key="1">
    <source>
        <dbReference type="ARBA" id="ARBA00004752"/>
    </source>
</evidence>
<dbReference type="InterPro" id="IPR005490">
    <property type="entry name" value="LD_TPept_cat_dom"/>
</dbReference>
<evidence type="ECO:0000256" key="4">
    <source>
        <dbReference type="ARBA" id="ARBA00022984"/>
    </source>
</evidence>